<feature type="region of interest" description="Disordered" evidence="1">
    <location>
        <begin position="20"/>
        <end position="50"/>
    </location>
</feature>
<dbReference type="EMBL" id="PQIB02000014">
    <property type="protein sequence ID" value="RLM69305.1"/>
    <property type="molecule type" value="Genomic_DNA"/>
</dbReference>
<keyword evidence="3" id="KW-1185">Reference proteome</keyword>
<protein>
    <submittedName>
        <fullName evidence="2">Uncharacterized protein</fullName>
    </submittedName>
</protein>
<organism evidence="2 3">
    <name type="scientific">Panicum miliaceum</name>
    <name type="common">Proso millet</name>
    <name type="synonym">Broomcorn millet</name>
    <dbReference type="NCBI Taxonomy" id="4540"/>
    <lineage>
        <taxon>Eukaryota</taxon>
        <taxon>Viridiplantae</taxon>
        <taxon>Streptophyta</taxon>
        <taxon>Embryophyta</taxon>
        <taxon>Tracheophyta</taxon>
        <taxon>Spermatophyta</taxon>
        <taxon>Magnoliopsida</taxon>
        <taxon>Liliopsida</taxon>
        <taxon>Poales</taxon>
        <taxon>Poaceae</taxon>
        <taxon>PACMAD clade</taxon>
        <taxon>Panicoideae</taxon>
        <taxon>Panicodae</taxon>
        <taxon>Paniceae</taxon>
        <taxon>Panicinae</taxon>
        <taxon>Panicum</taxon>
        <taxon>Panicum sect. Panicum</taxon>
    </lineage>
</organism>
<evidence type="ECO:0000313" key="3">
    <source>
        <dbReference type="Proteomes" id="UP000275267"/>
    </source>
</evidence>
<proteinExistence type="predicted"/>
<dbReference type="AlphaFoldDB" id="A0A3L6Q012"/>
<reference evidence="3" key="1">
    <citation type="journal article" date="2019" name="Nat. Commun.">
        <title>The genome of broomcorn millet.</title>
        <authorList>
            <person name="Zou C."/>
            <person name="Miki D."/>
            <person name="Li D."/>
            <person name="Tang Q."/>
            <person name="Xiao L."/>
            <person name="Rajput S."/>
            <person name="Deng P."/>
            <person name="Jia W."/>
            <person name="Huang R."/>
            <person name="Zhang M."/>
            <person name="Sun Y."/>
            <person name="Hu J."/>
            <person name="Fu X."/>
            <person name="Schnable P.S."/>
            <person name="Li F."/>
            <person name="Zhang H."/>
            <person name="Feng B."/>
            <person name="Zhu X."/>
            <person name="Liu R."/>
            <person name="Schnable J.C."/>
            <person name="Zhu J.-K."/>
            <person name="Zhang H."/>
        </authorList>
    </citation>
    <scope>NUCLEOTIDE SEQUENCE [LARGE SCALE GENOMIC DNA]</scope>
</reference>
<gene>
    <name evidence="2" type="ORF">C2845_PM17G03060</name>
</gene>
<comment type="caution">
    <text evidence="2">The sequence shown here is derived from an EMBL/GenBank/DDBJ whole genome shotgun (WGS) entry which is preliminary data.</text>
</comment>
<evidence type="ECO:0000256" key="1">
    <source>
        <dbReference type="SAM" id="MobiDB-lite"/>
    </source>
</evidence>
<accession>A0A3L6Q012</accession>
<dbReference type="Proteomes" id="UP000275267">
    <property type="component" value="Unassembled WGS sequence"/>
</dbReference>
<evidence type="ECO:0000313" key="2">
    <source>
        <dbReference type="EMBL" id="RLM69305.1"/>
    </source>
</evidence>
<name>A0A3L6Q012_PANMI</name>
<sequence length="50" mass="5523">MEHAAIAIMIRSSLAYSSMQGKTGQCPRMHASNRDKKANPDLACPPRPRQ</sequence>